<sequence>MKQRPDSREYAPYYDTYIRLVPEGGLSDILKEQLQTTLALLQPLTEEQAGYRYESDKWSIKEVIGHISDNERIMAYRLLRIARGDTGTLAGYDQEPFVRESFFDRRSLTDLLEDLTAVRQATLTLLRGLTEEAWSRQGVANNSVLSVRALACIIAGHELHHRSVLQERYGLG</sequence>
<dbReference type="RefSeq" id="WP_249866019.1">
    <property type="nucleotide sequence ID" value="NZ_CP027059.1"/>
</dbReference>
<reference evidence="2" key="2">
    <citation type="journal article" date="2021" name="J Anim Sci Technol">
        <title>Complete genome sequence of Paenibacillus konkukensis sp. nov. SK3146 as a potential probiotic strain.</title>
        <authorList>
            <person name="Jung H.I."/>
            <person name="Park S."/>
            <person name="Niu K.M."/>
            <person name="Lee S.W."/>
            <person name="Kothari D."/>
            <person name="Yi K.J."/>
            <person name="Kim S.K."/>
        </authorList>
    </citation>
    <scope>NUCLEOTIDE SEQUENCE</scope>
    <source>
        <strain evidence="2">SK3146</strain>
    </source>
</reference>
<reference evidence="2" key="1">
    <citation type="submission" date="2018-02" db="EMBL/GenBank/DDBJ databases">
        <authorList>
            <person name="Kim S.-K."/>
            <person name="Jung H.-I."/>
            <person name="Lee S.-W."/>
        </authorList>
    </citation>
    <scope>NUCLEOTIDE SEQUENCE</scope>
    <source>
        <strain evidence="2">SK3146</strain>
    </source>
</reference>
<evidence type="ECO:0000313" key="2">
    <source>
        <dbReference type="EMBL" id="UQZ84072.1"/>
    </source>
</evidence>
<accession>A0ABY4RNQ2</accession>
<organism evidence="2 3">
    <name type="scientific">Paenibacillus konkukensis</name>
    <dbReference type="NCBI Taxonomy" id="2020716"/>
    <lineage>
        <taxon>Bacteria</taxon>
        <taxon>Bacillati</taxon>
        <taxon>Bacillota</taxon>
        <taxon>Bacilli</taxon>
        <taxon>Bacillales</taxon>
        <taxon>Paenibacillaceae</taxon>
        <taxon>Paenibacillus</taxon>
    </lineage>
</organism>
<feature type="domain" description="DinB-like" evidence="1">
    <location>
        <begin position="30"/>
        <end position="163"/>
    </location>
</feature>
<dbReference type="InterPro" id="IPR024775">
    <property type="entry name" value="DinB-like"/>
</dbReference>
<dbReference type="SUPFAM" id="SSF109854">
    <property type="entry name" value="DinB/YfiT-like putative metalloenzymes"/>
    <property type="match status" value="1"/>
</dbReference>
<name>A0ABY4RNQ2_9BACL</name>
<protein>
    <submittedName>
        <fullName evidence="2">DinB superfamily protein</fullName>
    </submittedName>
</protein>
<dbReference type="Pfam" id="PF12867">
    <property type="entry name" value="DinB_2"/>
    <property type="match status" value="1"/>
</dbReference>
<gene>
    <name evidence="2" type="ORF">SK3146_03304</name>
</gene>
<dbReference type="Proteomes" id="UP001057134">
    <property type="component" value="Chromosome"/>
</dbReference>
<dbReference type="EMBL" id="CP027059">
    <property type="protein sequence ID" value="UQZ84072.1"/>
    <property type="molecule type" value="Genomic_DNA"/>
</dbReference>
<dbReference type="Gene3D" id="1.20.120.450">
    <property type="entry name" value="dinb family like domain"/>
    <property type="match status" value="1"/>
</dbReference>
<keyword evidence="3" id="KW-1185">Reference proteome</keyword>
<proteinExistence type="predicted"/>
<dbReference type="InterPro" id="IPR034660">
    <property type="entry name" value="DinB/YfiT-like"/>
</dbReference>
<evidence type="ECO:0000313" key="3">
    <source>
        <dbReference type="Proteomes" id="UP001057134"/>
    </source>
</evidence>
<evidence type="ECO:0000259" key="1">
    <source>
        <dbReference type="Pfam" id="PF12867"/>
    </source>
</evidence>